<dbReference type="AlphaFoldDB" id="A0A4Y3JD53"/>
<reference evidence="7 8" key="1">
    <citation type="submission" date="2019-06" db="EMBL/GenBank/DDBJ databases">
        <title>Whole genome shotgun sequence of Acinetobacter pittii NBRC 110514.</title>
        <authorList>
            <person name="Hosoyama A."/>
            <person name="Uohara A."/>
            <person name="Ohji S."/>
            <person name="Ichikawa N."/>
        </authorList>
    </citation>
    <scope>NUCLEOTIDE SEQUENCE [LARGE SCALE GENOMIC DNA]</scope>
    <source>
        <strain evidence="7 8">NBRC 110514</strain>
    </source>
</reference>
<comment type="subcellular location">
    <subcellularLocation>
        <location evidence="1">Membrane</location>
        <topology evidence="1">Single-pass membrane protein</topology>
    </subcellularLocation>
</comment>
<dbReference type="InterPro" id="IPR037682">
    <property type="entry name" value="TonB_C"/>
</dbReference>
<evidence type="ECO:0000256" key="1">
    <source>
        <dbReference type="ARBA" id="ARBA00004167"/>
    </source>
</evidence>
<evidence type="ECO:0000256" key="3">
    <source>
        <dbReference type="ARBA" id="ARBA00022989"/>
    </source>
</evidence>
<comment type="caution">
    <text evidence="7">The sequence shown here is derived from an EMBL/GenBank/DDBJ whole genome shotgun (WGS) entry which is preliminary data.</text>
</comment>
<gene>
    <name evidence="7" type="ORF">PA3_32630</name>
</gene>
<accession>A0A4Y3JD53</accession>
<dbReference type="EMBL" id="BJLJ01000015">
    <property type="protein sequence ID" value="GEA69105.1"/>
    <property type="molecule type" value="Genomic_DNA"/>
</dbReference>
<evidence type="ECO:0000313" key="8">
    <source>
        <dbReference type="Proteomes" id="UP000317717"/>
    </source>
</evidence>
<dbReference type="NCBIfam" id="TIGR01352">
    <property type="entry name" value="tonB_Cterm"/>
    <property type="match status" value="1"/>
</dbReference>
<evidence type="ECO:0000256" key="4">
    <source>
        <dbReference type="ARBA" id="ARBA00023136"/>
    </source>
</evidence>
<dbReference type="GO" id="GO:0055085">
    <property type="term" value="P:transmembrane transport"/>
    <property type="evidence" value="ECO:0007669"/>
    <property type="project" value="InterPro"/>
</dbReference>
<dbReference type="Gene3D" id="3.30.1150.10">
    <property type="match status" value="1"/>
</dbReference>
<organism evidence="7 8">
    <name type="scientific">Acinetobacter pittii</name>
    <name type="common">Acinetobacter genomosp. 3</name>
    <dbReference type="NCBI Taxonomy" id="48296"/>
    <lineage>
        <taxon>Bacteria</taxon>
        <taxon>Pseudomonadati</taxon>
        <taxon>Pseudomonadota</taxon>
        <taxon>Gammaproteobacteria</taxon>
        <taxon>Moraxellales</taxon>
        <taxon>Moraxellaceae</taxon>
        <taxon>Acinetobacter</taxon>
        <taxon>Acinetobacter calcoaceticus/baumannii complex</taxon>
    </lineage>
</organism>
<evidence type="ECO:0000313" key="7">
    <source>
        <dbReference type="EMBL" id="GEA69105.1"/>
    </source>
</evidence>
<feature type="signal peptide" evidence="5">
    <location>
        <begin position="1"/>
        <end position="20"/>
    </location>
</feature>
<keyword evidence="4" id="KW-0472">Membrane</keyword>
<feature type="chain" id="PRO_5021296136" description="TonB C-terminal domain-containing protein" evidence="5">
    <location>
        <begin position="21"/>
        <end position="211"/>
    </location>
</feature>
<dbReference type="GO" id="GO:0016020">
    <property type="term" value="C:membrane"/>
    <property type="evidence" value="ECO:0007669"/>
    <property type="project" value="UniProtKB-SubCell"/>
</dbReference>
<dbReference type="Proteomes" id="UP000317717">
    <property type="component" value="Unassembled WGS sequence"/>
</dbReference>
<keyword evidence="3" id="KW-1133">Transmembrane helix</keyword>
<evidence type="ECO:0000256" key="5">
    <source>
        <dbReference type="SAM" id="SignalP"/>
    </source>
</evidence>
<keyword evidence="2" id="KW-0812">Transmembrane</keyword>
<feature type="domain" description="TonB C-terminal" evidence="6">
    <location>
        <begin position="28"/>
        <end position="124"/>
    </location>
</feature>
<dbReference type="PROSITE" id="PS52015">
    <property type="entry name" value="TONB_CTD"/>
    <property type="match status" value="1"/>
</dbReference>
<dbReference type="Pfam" id="PF03544">
    <property type="entry name" value="TonB_C"/>
    <property type="match status" value="1"/>
</dbReference>
<evidence type="ECO:0000259" key="6">
    <source>
        <dbReference type="PROSITE" id="PS52015"/>
    </source>
</evidence>
<dbReference type="SUPFAM" id="SSF74653">
    <property type="entry name" value="TolA/TonB C-terminal domain"/>
    <property type="match status" value="2"/>
</dbReference>
<name>A0A4Y3JD53_ACIPI</name>
<protein>
    <recommendedName>
        <fullName evidence="6">TonB C-terminal domain-containing protein</fullName>
    </recommendedName>
</protein>
<dbReference type="InterPro" id="IPR006260">
    <property type="entry name" value="TonB/TolA_C"/>
</dbReference>
<proteinExistence type="predicted"/>
<evidence type="ECO:0000256" key="2">
    <source>
        <dbReference type="ARBA" id="ARBA00022692"/>
    </source>
</evidence>
<sequence length="211" mass="24372">MKNLIIIFLSCFSFSFGTYASDSDDYIREMPPNLKWKELPKINIIDGDLEGYDRVITISADANERGIITRAKIIKSSGIDKLDNKILIAIKKASFYPYQENGIYYPIRFTQPMDLKLSRKPKFKNFPEIIVNKRYLKGQERKITIYSEADKNGNLTVAKIQKSSGVPELDSYVLEEFRKKAQFYPLIVNGSPFPIRDVSHYIFSDKVNTFD</sequence>
<dbReference type="RefSeq" id="WP_025466349.1">
    <property type="nucleotide sequence ID" value="NZ_BJLJ01000015.1"/>
</dbReference>
<keyword evidence="5" id="KW-0732">Signal</keyword>